<evidence type="ECO:0000256" key="17">
    <source>
        <dbReference type="SAM" id="Phobius"/>
    </source>
</evidence>
<feature type="transmembrane region" description="Helical" evidence="17">
    <location>
        <begin position="234"/>
        <end position="254"/>
    </location>
</feature>
<dbReference type="GO" id="GO:0015677">
    <property type="term" value="P:copper ion import"/>
    <property type="evidence" value="ECO:0007669"/>
    <property type="project" value="TreeGrafter"/>
</dbReference>
<proteinExistence type="inferred from homology"/>
<keyword evidence="21" id="KW-1185">Reference proteome</keyword>
<feature type="transmembrane region" description="Helical" evidence="17">
    <location>
        <begin position="347"/>
        <end position="369"/>
    </location>
</feature>
<feature type="chain" id="PRO_5042593098" description="ferric-chelate reductase (NADPH)" evidence="18">
    <location>
        <begin position="22"/>
        <end position="708"/>
    </location>
</feature>
<evidence type="ECO:0000256" key="10">
    <source>
        <dbReference type="ARBA" id="ARBA00022989"/>
    </source>
</evidence>
<dbReference type="InterPro" id="IPR017927">
    <property type="entry name" value="FAD-bd_FR_type"/>
</dbReference>
<keyword evidence="10 17" id="KW-1133">Transmembrane helix</keyword>
<evidence type="ECO:0000256" key="15">
    <source>
        <dbReference type="ARBA" id="ARBA00048483"/>
    </source>
</evidence>
<dbReference type="GO" id="GO:0006879">
    <property type="term" value="P:intracellular iron ion homeostasis"/>
    <property type="evidence" value="ECO:0007669"/>
    <property type="project" value="TreeGrafter"/>
</dbReference>
<dbReference type="Pfam" id="PF01794">
    <property type="entry name" value="Ferric_reduct"/>
    <property type="match status" value="1"/>
</dbReference>
<comment type="similarity">
    <text evidence="2">Belongs to the ferric reductase (FRE) family.</text>
</comment>
<evidence type="ECO:0000256" key="8">
    <source>
        <dbReference type="ARBA" id="ARBA00022827"/>
    </source>
</evidence>
<evidence type="ECO:0000256" key="18">
    <source>
        <dbReference type="SAM" id="SignalP"/>
    </source>
</evidence>
<dbReference type="RefSeq" id="XP_049178911.1">
    <property type="nucleotide sequence ID" value="XM_049325452.1"/>
</dbReference>
<evidence type="ECO:0000256" key="14">
    <source>
        <dbReference type="ARBA" id="ARBA00023180"/>
    </source>
</evidence>
<evidence type="ECO:0000256" key="1">
    <source>
        <dbReference type="ARBA" id="ARBA00004651"/>
    </source>
</evidence>
<protein>
    <recommendedName>
        <fullName evidence="3">ferric-chelate reductase (NADPH)</fullName>
        <ecNumber evidence="3">1.16.1.9</ecNumber>
    </recommendedName>
</protein>
<keyword evidence="14" id="KW-0325">Glycoprotein</keyword>
<gene>
    <name evidence="20" type="ORF">KGF56_004053</name>
</gene>
<evidence type="ECO:0000256" key="5">
    <source>
        <dbReference type="ARBA" id="ARBA00022475"/>
    </source>
</evidence>
<dbReference type="GeneID" id="73381668"/>
<dbReference type="InterPro" id="IPR017938">
    <property type="entry name" value="Riboflavin_synthase-like_b-brl"/>
</dbReference>
<keyword evidence="6" id="KW-0285">Flavoprotein</keyword>
<dbReference type="SFLD" id="SFLDS00052">
    <property type="entry name" value="Ferric_Reductase_Domain"/>
    <property type="match status" value="1"/>
</dbReference>
<comment type="catalytic activity">
    <reaction evidence="15">
        <text>2 a Fe(II)-siderophore + NADP(+) + H(+) = 2 a Fe(III)-siderophore + NADPH</text>
        <dbReference type="Rhea" id="RHEA:28795"/>
        <dbReference type="Rhea" id="RHEA-COMP:11342"/>
        <dbReference type="Rhea" id="RHEA-COMP:11344"/>
        <dbReference type="ChEBI" id="CHEBI:15378"/>
        <dbReference type="ChEBI" id="CHEBI:29033"/>
        <dbReference type="ChEBI" id="CHEBI:29034"/>
        <dbReference type="ChEBI" id="CHEBI:57783"/>
        <dbReference type="ChEBI" id="CHEBI:58349"/>
        <dbReference type="EC" id="1.16.1.9"/>
    </reaction>
</comment>
<evidence type="ECO:0000256" key="12">
    <source>
        <dbReference type="ARBA" id="ARBA00023065"/>
    </source>
</evidence>
<dbReference type="GO" id="GO:0005886">
    <property type="term" value="C:plasma membrane"/>
    <property type="evidence" value="ECO:0007669"/>
    <property type="project" value="UniProtKB-SubCell"/>
</dbReference>
<keyword evidence="5" id="KW-1003">Cell membrane</keyword>
<dbReference type="InterPro" id="IPR039261">
    <property type="entry name" value="FNR_nucleotide-bd"/>
</dbReference>
<evidence type="ECO:0000256" key="13">
    <source>
        <dbReference type="ARBA" id="ARBA00023136"/>
    </source>
</evidence>
<feature type="transmembrane region" description="Helical" evidence="17">
    <location>
        <begin position="158"/>
        <end position="184"/>
    </location>
</feature>
<dbReference type="InterPro" id="IPR051410">
    <property type="entry name" value="Ferric/Cupric_Reductase"/>
</dbReference>
<feature type="transmembrane region" description="Helical" evidence="17">
    <location>
        <begin position="307"/>
        <end position="327"/>
    </location>
</feature>
<dbReference type="PANTHER" id="PTHR32361">
    <property type="entry name" value="FERRIC/CUPRIC REDUCTASE TRANSMEMBRANE COMPONENT"/>
    <property type="match status" value="1"/>
</dbReference>
<keyword evidence="9" id="KW-0249">Electron transport</keyword>
<dbReference type="InterPro" id="IPR013130">
    <property type="entry name" value="Fe3_Rdtase_TM_dom"/>
</dbReference>
<dbReference type="Proteomes" id="UP001202479">
    <property type="component" value="Unassembled WGS sequence"/>
</dbReference>
<dbReference type="Pfam" id="PF08030">
    <property type="entry name" value="NAD_binding_6"/>
    <property type="match status" value="1"/>
</dbReference>
<dbReference type="EMBL" id="JAHUZD010000137">
    <property type="protein sequence ID" value="KAI3403164.2"/>
    <property type="molecule type" value="Genomic_DNA"/>
</dbReference>
<dbReference type="PROSITE" id="PS51384">
    <property type="entry name" value="FAD_FR"/>
    <property type="match status" value="1"/>
</dbReference>
<evidence type="ECO:0000256" key="2">
    <source>
        <dbReference type="ARBA" id="ARBA00006278"/>
    </source>
</evidence>
<accession>A0AAI9SVB3</accession>
<evidence type="ECO:0000256" key="6">
    <source>
        <dbReference type="ARBA" id="ARBA00022630"/>
    </source>
</evidence>
<comment type="subcellular location">
    <subcellularLocation>
        <location evidence="1">Cell membrane</location>
        <topology evidence="1">Multi-pass membrane protein</topology>
    </subcellularLocation>
</comment>
<dbReference type="SUPFAM" id="SSF52343">
    <property type="entry name" value="Ferredoxin reductase-like, C-terminal NADP-linked domain"/>
    <property type="match status" value="1"/>
</dbReference>
<evidence type="ECO:0000256" key="3">
    <source>
        <dbReference type="ARBA" id="ARBA00012668"/>
    </source>
</evidence>
<feature type="domain" description="FAD-binding FR-type" evidence="19">
    <location>
        <begin position="410"/>
        <end position="529"/>
    </location>
</feature>
<keyword evidence="18" id="KW-0732">Signal</keyword>
<evidence type="ECO:0000256" key="16">
    <source>
        <dbReference type="SAM" id="MobiDB-lite"/>
    </source>
</evidence>
<keyword evidence="11" id="KW-0560">Oxidoreductase</keyword>
<dbReference type="GO" id="GO:0052851">
    <property type="term" value="F:ferric-chelate reductase (NADPH) activity"/>
    <property type="evidence" value="ECO:0007669"/>
    <property type="project" value="UniProtKB-EC"/>
</dbReference>
<dbReference type="Gene3D" id="3.40.50.80">
    <property type="entry name" value="Nucleotide-binding domain of ferredoxin-NADP reductase (FNR) module"/>
    <property type="match status" value="1"/>
</dbReference>
<dbReference type="CDD" id="cd06186">
    <property type="entry name" value="NOX_Duox_like_FAD_NADP"/>
    <property type="match status" value="1"/>
</dbReference>
<evidence type="ECO:0000256" key="11">
    <source>
        <dbReference type="ARBA" id="ARBA00023002"/>
    </source>
</evidence>
<keyword evidence="7 17" id="KW-0812">Transmembrane</keyword>
<evidence type="ECO:0000256" key="4">
    <source>
        <dbReference type="ARBA" id="ARBA00022448"/>
    </source>
</evidence>
<evidence type="ECO:0000313" key="20">
    <source>
        <dbReference type="EMBL" id="KAI3403164.2"/>
    </source>
</evidence>
<keyword evidence="12" id="KW-0406">Ion transport</keyword>
<evidence type="ECO:0000259" key="19">
    <source>
        <dbReference type="PROSITE" id="PS51384"/>
    </source>
</evidence>
<feature type="transmembrane region" description="Helical" evidence="17">
    <location>
        <begin position="274"/>
        <end position="295"/>
    </location>
</feature>
<dbReference type="PANTHER" id="PTHR32361:SF9">
    <property type="entry name" value="FERRIC REDUCTASE TRANSMEMBRANE COMPONENT 3-RELATED"/>
    <property type="match status" value="1"/>
</dbReference>
<dbReference type="GO" id="GO:0006826">
    <property type="term" value="P:iron ion transport"/>
    <property type="evidence" value="ECO:0007669"/>
    <property type="project" value="UniProtKB-ARBA"/>
</dbReference>
<sequence>MVASKLVVFVVSALLLGLTEAENNFKIYHADEFPVQACTGLLGKTAKFDESKKPTYCSAKNQPALGTMAECIERLAKTRNKNSRRLFLKSCKKQNLTEEKYLDAFANATEFGFVNVTQDKSFNKTKPYYKPIYLSPKKIDAAYDAVATRWYNYNYAHWFGISLMCYWIGVVLFAGVVNLLSFICPNFIKSLKGRAVNTFRSWITLPALFNKTHAHHKTFFKHVHVMFPTRLESFIMFGWFVMALVMSCTNYHHVKPNYIWPQEWNEMGRKIGDRTGIMVLWCMPVLVLFAGRNNFLQWISGWPQARFLYFHKWVSANVFLLSIVHSVGMTFNGRGIGKYGSRMAKPYVRWGVVSMVIFGIMCVQALAAFRRNNYELFLLAHIILAAFSIAGLWIHTSDQGLAMWMYGAVSVWVFDRAVRIARLFVFGLRKAQVELIANETLKVTVKRPAHWIPFPGCHAFIYFMRPTCFWQSHPFTVVDSVEQDCTITFYLKVKGGMTHGLYQYLSKQPGQKAHINVSVEGPYGNPMPINRYESGLFIAGGNGIPGIYYEATSIAKKMGSKRNIKLIWVIRHYRSLEWFYPELQKLESLPIETTIYVTQPHVGLVEPIVTNNTDDEVGQEEEQEKKSDSEESSEYIAKSKKDLTHIEFIETRPDLYAIVGEEISATATPLAIASCAHGNMVDDIRKSVCDHLNNSTHRIELFEQVQTW</sequence>
<keyword evidence="8" id="KW-0274">FAD</keyword>
<dbReference type="AlphaFoldDB" id="A0AAI9SVB3"/>
<keyword evidence="4" id="KW-0813">Transport</keyword>
<dbReference type="EC" id="1.16.1.9" evidence="3"/>
<evidence type="ECO:0000256" key="7">
    <source>
        <dbReference type="ARBA" id="ARBA00022692"/>
    </source>
</evidence>
<keyword evidence="13 17" id="KW-0472">Membrane</keyword>
<dbReference type="InterPro" id="IPR013112">
    <property type="entry name" value="FAD-bd_8"/>
</dbReference>
<dbReference type="SUPFAM" id="SSF63380">
    <property type="entry name" value="Riboflavin synthase domain-like"/>
    <property type="match status" value="1"/>
</dbReference>
<feature type="transmembrane region" description="Helical" evidence="17">
    <location>
        <begin position="376"/>
        <end position="395"/>
    </location>
</feature>
<evidence type="ECO:0000313" key="21">
    <source>
        <dbReference type="Proteomes" id="UP001202479"/>
    </source>
</evidence>
<name>A0AAI9SVB3_9ASCO</name>
<comment type="caution">
    <text evidence="20">The sequence shown here is derived from an EMBL/GenBank/DDBJ whole genome shotgun (WGS) entry which is preliminary data.</text>
</comment>
<organism evidence="20 21">
    <name type="scientific">Candida oxycetoniae</name>
    <dbReference type="NCBI Taxonomy" id="497107"/>
    <lineage>
        <taxon>Eukaryota</taxon>
        <taxon>Fungi</taxon>
        <taxon>Dikarya</taxon>
        <taxon>Ascomycota</taxon>
        <taxon>Saccharomycotina</taxon>
        <taxon>Pichiomycetes</taxon>
        <taxon>Debaryomycetaceae</taxon>
        <taxon>Candida/Lodderomyces clade</taxon>
        <taxon>Candida</taxon>
    </lineage>
</organism>
<evidence type="ECO:0000256" key="9">
    <source>
        <dbReference type="ARBA" id="ARBA00022982"/>
    </source>
</evidence>
<dbReference type="SFLD" id="SFLDG01168">
    <property type="entry name" value="Ferric_reductase_subgroup_(FRE"/>
    <property type="match status" value="1"/>
</dbReference>
<feature type="compositionally biased region" description="Acidic residues" evidence="16">
    <location>
        <begin position="613"/>
        <end position="622"/>
    </location>
</feature>
<feature type="signal peptide" evidence="18">
    <location>
        <begin position="1"/>
        <end position="21"/>
    </location>
</feature>
<dbReference type="InterPro" id="IPR013121">
    <property type="entry name" value="Fe_red_NAD-bd_6"/>
</dbReference>
<reference evidence="20" key="1">
    <citation type="journal article" date="2022" name="DNA Res.">
        <title>Genome analysis of five recently described species of the CUG-Ser clade uncovers Candida theae as a new hybrid lineage with pathogenic potential in the Candida parapsilosis species complex.</title>
        <authorList>
            <person name="Mixao V."/>
            <person name="Del Olmo V."/>
            <person name="Hegedusova E."/>
            <person name="Saus E."/>
            <person name="Pryszcz L."/>
            <person name="Cillingova A."/>
            <person name="Nosek J."/>
            <person name="Gabaldon T."/>
        </authorList>
    </citation>
    <scope>NUCLEOTIDE SEQUENCE</scope>
    <source>
        <strain evidence="20">CBS 10844</strain>
    </source>
</reference>
<dbReference type="Pfam" id="PF08022">
    <property type="entry name" value="FAD_binding_8"/>
    <property type="match status" value="1"/>
</dbReference>
<feature type="region of interest" description="Disordered" evidence="16">
    <location>
        <begin position="611"/>
        <end position="634"/>
    </location>
</feature>